<feature type="binding site" evidence="11">
    <location>
        <begin position="13"/>
        <end position="20"/>
    </location>
    <ligand>
        <name>ATP</name>
        <dbReference type="ChEBI" id="CHEBI:30616"/>
    </ligand>
</feature>
<comment type="catalytic activity">
    <reaction evidence="9 11">
        <text>dTMP + ATP = dTDP + ADP</text>
        <dbReference type="Rhea" id="RHEA:13517"/>
        <dbReference type="ChEBI" id="CHEBI:30616"/>
        <dbReference type="ChEBI" id="CHEBI:58369"/>
        <dbReference type="ChEBI" id="CHEBI:63528"/>
        <dbReference type="ChEBI" id="CHEBI:456216"/>
        <dbReference type="EC" id="2.7.4.9"/>
    </reaction>
</comment>
<dbReference type="InterPro" id="IPR018095">
    <property type="entry name" value="Thymidylate_kin_CS"/>
</dbReference>
<dbReference type="InterPro" id="IPR027417">
    <property type="entry name" value="P-loop_NTPase"/>
</dbReference>
<dbReference type="Proteomes" id="UP000007718">
    <property type="component" value="Chromosome"/>
</dbReference>
<dbReference type="PANTHER" id="PTHR10344:SF4">
    <property type="entry name" value="UMP-CMP KINASE 2, MITOCHONDRIAL"/>
    <property type="match status" value="1"/>
</dbReference>
<keyword evidence="4 11" id="KW-0808">Transferase</keyword>
<evidence type="ECO:0000313" key="14">
    <source>
        <dbReference type="Proteomes" id="UP000007718"/>
    </source>
</evidence>
<evidence type="ECO:0000256" key="6">
    <source>
        <dbReference type="ARBA" id="ARBA00022741"/>
    </source>
</evidence>
<dbReference type="PANTHER" id="PTHR10344">
    <property type="entry name" value="THYMIDYLATE KINASE"/>
    <property type="match status" value="1"/>
</dbReference>
<evidence type="ECO:0000256" key="7">
    <source>
        <dbReference type="ARBA" id="ARBA00022777"/>
    </source>
</evidence>
<evidence type="ECO:0000313" key="13">
    <source>
        <dbReference type="EMBL" id="ADY26823.1"/>
    </source>
</evidence>
<organism evidence="13 14">
    <name type="scientific">Deinococcus proteolyticus (strain ATCC 35074 / DSM 20540 / JCM 6276 / NBRC 101906 / NCIMB 13154 / VKM Ac-1939 / CCM 2703 / MRP)</name>
    <dbReference type="NCBI Taxonomy" id="693977"/>
    <lineage>
        <taxon>Bacteria</taxon>
        <taxon>Thermotogati</taxon>
        <taxon>Deinococcota</taxon>
        <taxon>Deinococci</taxon>
        <taxon>Deinococcales</taxon>
        <taxon>Deinococcaceae</taxon>
        <taxon>Deinococcus</taxon>
    </lineage>
</organism>
<evidence type="ECO:0000259" key="12">
    <source>
        <dbReference type="Pfam" id="PF02223"/>
    </source>
</evidence>
<dbReference type="STRING" id="693977.Deipr_1689"/>
<dbReference type="GO" id="GO:0004798">
    <property type="term" value="F:dTMP kinase activity"/>
    <property type="evidence" value="ECO:0007669"/>
    <property type="project" value="UniProtKB-UniRule"/>
</dbReference>
<feature type="domain" description="Thymidylate kinase-like" evidence="12">
    <location>
        <begin position="11"/>
        <end position="199"/>
    </location>
</feature>
<dbReference type="HAMAP" id="MF_00165">
    <property type="entry name" value="Thymidylate_kinase"/>
    <property type="match status" value="1"/>
</dbReference>
<proteinExistence type="inferred from homology"/>
<evidence type="ECO:0000256" key="5">
    <source>
        <dbReference type="ARBA" id="ARBA00022727"/>
    </source>
</evidence>
<evidence type="ECO:0000256" key="2">
    <source>
        <dbReference type="ARBA" id="ARBA00012980"/>
    </source>
</evidence>
<dbReference type="NCBIfam" id="TIGR00041">
    <property type="entry name" value="DTMP_kinase"/>
    <property type="match status" value="1"/>
</dbReference>
<evidence type="ECO:0000256" key="3">
    <source>
        <dbReference type="ARBA" id="ARBA00017144"/>
    </source>
</evidence>
<dbReference type="AlphaFoldDB" id="F0RKW1"/>
<dbReference type="GO" id="GO:0006227">
    <property type="term" value="P:dUDP biosynthetic process"/>
    <property type="evidence" value="ECO:0007669"/>
    <property type="project" value="TreeGrafter"/>
</dbReference>
<dbReference type="GO" id="GO:0005829">
    <property type="term" value="C:cytosol"/>
    <property type="evidence" value="ECO:0007669"/>
    <property type="project" value="TreeGrafter"/>
</dbReference>
<keyword evidence="7 11" id="KW-0418">Kinase</keyword>
<dbReference type="KEGG" id="dpt:Deipr_1689"/>
<keyword evidence="6 11" id="KW-0547">Nucleotide-binding</keyword>
<protein>
    <recommendedName>
        <fullName evidence="3 11">Thymidylate kinase</fullName>
        <ecNumber evidence="2 11">2.7.4.9</ecNumber>
    </recommendedName>
    <alternativeName>
        <fullName evidence="11">dTMP kinase</fullName>
    </alternativeName>
</protein>
<dbReference type="Gene3D" id="3.40.50.300">
    <property type="entry name" value="P-loop containing nucleotide triphosphate hydrolases"/>
    <property type="match status" value="1"/>
</dbReference>
<evidence type="ECO:0000256" key="1">
    <source>
        <dbReference type="ARBA" id="ARBA00009776"/>
    </source>
</evidence>
<gene>
    <name evidence="11" type="primary">tmk</name>
    <name evidence="13" type="ordered locus">Deipr_1689</name>
</gene>
<dbReference type="CDD" id="cd01672">
    <property type="entry name" value="TMPK"/>
    <property type="match status" value="1"/>
</dbReference>
<dbReference type="InterPro" id="IPR039430">
    <property type="entry name" value="Thymidylate_kin-like_dom"/>
</dbReference>
<dbReference type="SUPFAM" id="SSF52540">
    <property type="entry name" value="P-loop containing nucleoside triphosphate hydrolases"/>
    <property type="match status" value="1"/>
</dbReference>
<dbReference type="EC" id="2.7.4.9" evidence="2 11"/>
<dbReference type="Pfam" id="PF02223">
    <property type="entry name" value="Thymidylate_kin"/>
    <property type="match status" value="1"/>
</dbReference>
<dbReference type="OrthoDB" id="9774907at2"/>
<sequence length="211" mass="22583">MSAGTLPFITFEGGEGAGKSTQLARLAARLEAAGVPHLLTKEPGGTAAGDQIRATLLDPALDIDPLAEFLLYSASRAQLVREVLQPALERGELVVCDRYADSTLAYQGYGRGLPLPFLQAVTAEATGGLTPALTVLLDLDPAVGLARVAQRGQADRLERADLDFHRRLRAGFLALAEQQPQRWLVLDAGRSADELEEAIWARVQVTLDTAD</sequence>
<dbReference type="FunFam" id="3.40.50.300:FF:000225">
    <property type="entry name" value="Thymidylate kinase"/>
    <property type="match status" value="1"/>
</dbReference>
<reference evidence="13 14" key="2">
    <citation type="journal article" date="2012" name="Stand. Genomic Sci.">
        <title>Complete genome sequence of the orange-red pigmented, radioresistant Deinococcus proteolyticus type strain (MRP(T)).</title>
        <authorList>
            <person name="Copeland A."/>
            <person name="Zeytun A."/>
            <person name="Yassawong M."/>
            <person name="Nolan M."/>
            <person name="Lucas S."/>
            <person name="Hammon N."/>
            <person name="Deshpande S."/>
            <person name="Cheng J.F."/>
            <person name="Han C."/>
            <person name="Tapia R."/>
            <person name="Goodwin L.A."/>
            <person name="Pitluck S."/>
            <person name="Mavromatis K."/>
            <person name="Liolios K."/>
            <person name="Pagani I."/>
            <person name="Ivanova N."/>
            <person name="Mikhailova N."/>
            <person name="Pati A."/>
            <person name="Chen A."/>
            <person name="Palaniappan K."/>
            <person name="Land M."/>
            <person name="Hauser L."/>
            <person name="Jeffries C.D."/>
            <person name="Brambilla E.M."/>
            <person name="Rohde M."/>
            <person name="Sikorski J."/>
            <person name="Pukall R."/>
            <person name="Goker M."/>
            <person name="Detter J.C."/>
            <person name="Woyke T."/>
            <person name="Bristow J."/>
            <person name="Eisen J.A."/>
            <person name="Markowitz V."/>
            <person name="Hugenholtz P."/>
            <person name="Kyrpides N.C."/>
            <person name="Klenk H.P."/>
            <person name="Lapidus A."/>
        </authorList>
    </citation>
    <scope>NUCLEOTIDE SEQUENCE [LARGE SCALE GENOMIC DNA]</scope>
    <source>
        <strain evidence="14">ATCC 35074 / DSM 20540 / JCM 6276 / NBRC 101906 / NCIMB 13154 / VKM Ac-1939 / CCM 2703 / MRP</strain>
    </source>
</reference>
<dbReference type="GO" id="GO:0006235">
    <property type="term" value="P:dTTP biosynthetic process"/>
    <property type="evidence" value="ECO:0007669"/>
    <property type="project" value="UniProtKB-UniRule"/>
</dbReference>
<dbReference type="eggNOG" id="COG0125">
    <property type="taxonomic scope" value="Bacteria"/>
</dbReference>
<keyword evidence="14" id="KW-1185">Reference proteome</keyword>
<dbReference type="RefSeq" id="WP_013615431.1">
    <property type="nucleotide sequence ID" value="NC_015161.1"/>
</dbReference>
<dbReference type="InterPro" id="IPR018094">
    <property type="entry name" value="Thymidylate_kinase"/>
</dbReference>
<keyword evidence="8 11" id="KW-0067">ATP-binding</keyword>
<evidence type="ECO:0000256" key="11">
    <source>
        <dbReference type="HAMAP-Rule" id="MF_00165"/>
    </source>
</evidence>
<comment type="function">
    <text evidence="10 11">Phosphorylation of dTMP to form dTDP in both de novo and salvage pathways of dTTP synthesis.</text>
</comment>
<keyword evidence="5 11" id="KW-0545">Nucleotide biosynthesis</keyword>
<evidence type="ECO:0000256" key="8">
    <source>
        <dbReference type="ARBA" id="ARBA00022840"/>
    </source>
</evidence>
<evidence type="ECO:0000256" key="9">
    <source>
        <dbReference type="ARBA" id="ARBA00048743"/>
    </source>
</evidence>
<dbReference type="PROSITE" id="PS01331">
    <property type="entry name" value="THYMIDYLATE_KINASE"/>
    <property type="match status" value="1"/>
</dbReference>
<comment type="similarity">
    <text evidence="1 11">Belongs to the thymidylate kinase family.</text>
</comment>
<dbReference type="HOGENOM" id="CLU_049131_0_2_0"/>
<accession>F0RKW1</accession>
<dbReference type="GO" id="GO:0005524">
    <property type="term" value="F:ATP binding"/>
    <property type="evidence" value="ECO:0007669"/>
    <property type="project" value="UniProtKB-UniRule"/>
</dbReference>
<evidence type="ECO:0000256" key="4">
    <source>
        <dbReference type="ARBA" id="ARBA00022679"/>
    </source>
</evidence>
<dbReference type="GO" id="GO:0006233">
    <property type="term" value="P:dTDP biosynthetic process"/>
    <property type="evidence" value="ECO:0007669"/>
    <property type="project" value="InterPro"/>
</dbReference>
<reference evidence="14" key="1">
    <citation type="submission" date="2011-02" db="EMBL/GenBank/DDBJ databases">
        <title>The complete sequence of chromosome of Deinococcus proteolyticus DSM 20540.</title>
        <authorList>
            <consortium name="US DOE Joint Genome Institute (JGI-PGF)"/>
            <person name="Lucas S."/>
            <person name="Copeland A."/>
            <person name="Lapidus A."/>
            <person name="Bruce D."/>
            <person name="Goodwin L."/>
            <person name="Pitluck S."/>
            <person name="Kyrpides N."/>
            <person name="Mavromatis K."/>
            <person name="Pagani I."/>
            <person name="Ivanova N."/>
            <person name="Ovchinnikova G."/>
            <person name="Zeytun A."/>
            <person name="Detter J.C."/>
            <person name="Han C."/>
            <person name="Land M."/>
            <person name="Hauser L."/>
            <person name="Markowitz V."/>
            <person name="Cheng J.-F."/>
            <person name="Hugenholtz P."/>
            <person name="Woyke T."/>
            <person name="Wu D."/>
            <person name="Pukall R."/>
            <person name="Steenblock K."/>
            <person name="Brambilla E."/>
            <person name="Klenk H.-P."/>
            <person name="Eisen J.A."/>
        </authorList>
    </citation>
    <scope>NUCLEOTIDE SEQUENCE [LARGE SCALE GENOMIC DNA]</scope>
    <source>
        <strain evidence="14">ATCC 35074 / DSM 20540 / JCM 6276 / NBRC 101906 / NCIMB 13154 / VKM Ac-1939 / CCM 2703 / MRP</strain>
    </source>
</reference>
<dbReference type="EMBL" id="CP002536">
    <property type="protein sequence ID" value="ADY26823.1"/>
    <property type="molecule type" value="Genomic_DNA"/>
</dbReference>
<name>F0RKW1_DEIPM</name>
<evidence type="ECO:0000256" key="10">
    <source>
        <dbReference type="ARBA" id="ARBA00057735"/>
    </source>
</evidence>